<sequence length="344" mass="38396">MVILADHERNGIADFFTSPDPEVRKVTLAIGNIISKNTIKEITLEKSLNVMLENCRDAATLLSKNIVKPEFIYKYLQSYGVQLPPESTKSSLIKQCLNFWRIKYGAPPEASTSSDPQQQQFPSTSAESSSSNSTMLVAGNMKKLVATGEPPMGNNTNGPGFPDSGSSSTEPGLEQYPVNLLAMDFTIWFFLKWNRNSLDESAFWPEANCSVMLEISESQQGIEEVRGQKDIINLILSLKFQYSFQFVPNVMFDGCQGRISEGGVLVLSVGVVYSNRRGLDNRLTTLGEFESMIGLRRDPHDNNNWKIVMLKLYIRYKPVENLPALSNSKMLTECLLIPLTLDSV</sequence>
<name>A0A1Q3G145_CULTA</name>
<reference evidence="2" key="1">
    <citation type="submission" date="2017-01" db="EMBL/GenBank/DDBJ databases">
        <title>A deep insight into the sialotranscriptome of adult male and female Cluex tarsalis mosquitoes.</title>
        <authorList>
            <person name="Ribeiro J.M."/>
            <person name="Moreira F."/>
            <person name="Bernard K.A."/>
            <person name="Calvo E."/>
        </authorList>
    </citation>
    <scope>NUCLEOTIDE SEQUENCE</scope>
    <source>
        <strain evidence="2">Kern County</strain>
        <tissue evidence="2">Salivary glands</tissue>
    </source>
</reference>
<feature type="compositionally biased region" description="Polar residues" evidence="1">
    <location>
        <begin position="110"/>
        <end position="122"/>
    </location>
</feature>
<dbReference type="InterPro" id="IPR026698">
    <property type="entry name" value="UPF_C3orf38"/>
</dbReference>
<evidence type="ECO:0000256" key="1">
    <source>
        <dbReference type="SAM" id="MobiDB-lite"/>
    </source>
</evidence>
<feature type="region of interest" description="Disordered" evidence="1">
    <location>
        <begin position="108"/>
        <end position="132"/>
    </location>
</feature>
<dbReference type="PANTHER" id="PTHR21084:SF1">
    <property type="entry name" value="DENSE INCISORS"/>
    <property type="match status" value="1"/>
</dbReference>
<dbReference type="Pfam" id="PF15008">
    <property type="entry name" value="DUF4518"/>
    <property type="match status" value="1"/>
</dbReference>
<feature type="compositionally biased region" description="Polar residues" evidence="1">
    <location>
        <begin position="153"/>
        <end position="170"/>
    </location>
</feature>
<dbReference type="AlphaFoldDB" id="A0A1Q3G145"/>
<accession>A0A1Q3G145</accession>
<organism evidence="2">
    <name type="scientific">Culex tarsalis</name>
    <name type="common">Encephalitis mosquito</name>
    <dbReference type="NCBI Taxonomy" id="7177"/>
    <lineage>
        <taxon>Eukaryota</taxon>
        <taxon>Metazoa</taxon>
        <taxon>Ecdysozoa</taxon>
        <taxon>Arthropoda</taxon>
        <taxon>Hexapoda</taxon>
        <taxon>Insecta</taxon>
        <taxon>Pterygota</taxon>
        <taxon>Neoptera</taxon>
        <taxon>Endopterygota</taxon>
        <taxon>Diptera</taxon>
        <taxon>Nematocera</taxon>
        <taxon>Culicoidea</taxon>
        <taxon>Culicidae</taxon>
        <taxon>Culicinae</taxon>
        <taxon>Culicini</taxon>
        <taxon>Culex</taxon>
        <taxon>Culex</taxon>
    </lineage>
</organism>
<feature type="region of interest" description="Disordered" evidence="1">
    <location>
        <begin position="146"/>
        <end position="170"/>
    </location>
</feature>
<dbReference type="PANTHER" id="PTHR21084">
    <property type="entry name" value="DENSE INCISORS"/>
    <property type="match status" value="1"/>
</dbReference>
<protein>
    <submittedName>
        <fullName evidence="2">Uncharacterized protein</fullName>
    </submittedName>
</protein>
<feature type="compositionally biased region" description="Low complexity" evidence="1">
    <location>
        <begin position="123"/>
        <end position="132"/>
    </location>
</feature>
<evidence type="ECO:0000313" key="2">
    <source>
        <dbReference type="EMBL" id="JAV33518.1"/>
    </source>
</evidence>
<proteinExistence type="predicted"/>
<dbReference type="EMBL" id="GFDL01001527">
    <property type="protein sequence ID" value="JAV33518.1"/>
    <property type="molecule type" value="Transcribed_RNA"/>
</dbReference>